<evidence type="ECO:0000313" key="4">
    <source>
        <dbReference type="Proteomes" id="UP001318860"/>
    </source>
</evidence>
<keyword evidence="2" id="KW-0472">Membrane</keyword>
<evidence type="ECO:0000256" key="2">
    <source>
        <dbReference type="RuleBase" id="RU004914"/>
    </source>
</evidence>
<sequence>MESEEPFLAGNREIQGLFSGLFADELNKVNSIALPMILVTISQYVLRVAPMMMLGHLSELSLSSASVAISFSNVTGFSVIFGMAGALETLCGQAYGAEQYQRVGTFTYGAIMSLAGVFTCISFMDLHGQVIDIHWPRSFNLHGSWQVCGISHSITISLRNSSVSGSLLADSKCDPPNVLELFCNSMLPFASLLGFHIQVKSWKCRGSTFDWCSILLKLMVCMRTTSLHYHVPYSFGAAASTRISNELGAGKPQATRVALYVVLVISIAEFVTTSAVIFGCRYILGYAFSDEKEVADYIKEISPFLCLSIILDSIEAVLSGVARGSGWQHIGAYANLGAFYLVGIPVALLLGFAYRLNGKGLWIGLVAGATVQSFLYSLATALTDWEKLATEARRRILEGTVPAGNDLEWLVHWKAETLSARAYGAEQYGQVGTSLMFKQRQCMNSELGSTGSSSCSVHCADSLLYKLAKTINGAAETSFPSWIRQRCSALWSLRLPSEIKIFDVDAVVKKRTGRIGVEARLGRICDRVS</sequence>
<organism evidence="3 4">
    <name type="scientific">Rehmannia glutinosa</name>
    <name type="common">Chinese foxglove</name>
    <dbReference type="NCBI Taxonomy" id="99300"/>
    <lineage>
        <taxon>Eukaryota</taxon>
        <taxon>Viridiplantae</taxon>
        <taxon>Streptophyta</taxon>
        <taxon>Embryophyta</taxon>
        <taxon>Tracheophyta</taxon>
        <taxon>Spermatophyta</taxon>
        <taxon>Magnoliopsida</taxon>
        <taxon>eudicotyledons</taxon>
        <taxon>Gunneridae</taxon>
        <taxon>Pentapetalae</taxon>
        <taxon>asterids</taxon>
        <taxon>lamiids</taxon>
        <taxon>Lamiales</taxon>
        <taxon>Orobanchaceae</taxon>
        <taxon>Rehmannieae</taxon>
        <taxon>Rehmannia</taxon>
    </lineage>
</organism>
<dbReference type="Pfam" id="PF01554">
    <property type="entry name" value="MatE"/>
    <property type="match status" value="2"/>
</dbReference>
<keyword evidence="4" id="KW-1185">Reference proteome</keyword>
<feature type="transmembrane region" description="Helical" evidence="2">
    <location>
        <begin position="29"/>
        <end position="46"/>
    </location>
</feature>
<dbReference type="Proteomes" id="UP001318860">
    <property type="component" value="Unassembled WGS sequence"/>
</dbReference>
<keyword evidence="2" id="KW-0812">Transmembrane</keyword>
<reference evidence="3 4" key="1">
    <citation type="journal article" date="2021" name="Comput. Struct. Biotechnol. J.">
        <title>De novo genome assembly of the potent medicinal plant Rehmannia glutinosa using nanopore technology.</title>
        <authorList>
            <person name="Ma L."/>
            <person name="Dong C."/>
            <person name="Song C."/>
            <person name="Wang X."/>
            <person name="Zheng X."/>
            <person name="Niu Y."/>
            <person name="Chen S."/>
            <person name="Feng W."/>
        </authorList>
    </citation>
    <scope>NUCLEOTIDE SEQUENCE [LARGE SCALE GENOMIC DNA]</scope>
    <source>
        <strain evidence="3">DH-2019</strain>
    </source>
</reference>
<dbReference type="PANTHER" id="PTHR11206">
    <property type="entry name" value="MULTIDRUG RESISTANCE PROTEIN"/>
    <property type="match status" value="1"/>
</dbReference>
<feature type="transmembrane region" description="Helical" evidence="2">
    <location>
        <begin position="106"/>
        <end position="124"/>
    </location>
</feature>
<dbReference type="EMBL" id="JABTTQ020001729">
    <property type="protein sequence ID" value="KAK6128486.1"/>
    <property type="molecule type" value="Genomic_DNA"/>
</dbReference>
<keyword evidence="2" id="KW-1133">Transmembrane helix</keyword>
<feature type="transmembrane region" description="Helical" evidence="2">
    <location>
        <begin position="67"/>
        <end position="86"/>
    </location>
</feature>
<dbReference type="InterPro" id="IPR002528">
    <property type="entry name" value="MATE_fam"/>
</dbReference>
<feature type="transmembrane region" description="Helical" evidence="2">
    <location>
        <begin position="333"/>
        <end position="354"/>
    </location>
</feature>
<accession>A0ABR0V384</accession>
<evidence type="ECO:0000313" key="3">
    <source>
        <dbReference type="EMBL" id="KAK6128486.1"/>
    </source>
</evidence>
<comment type="caution">
    <text evidence="2">Lacks conserved residue(s) required for the propagation of feature annotation.</text>
</comment>
<feature type="transmembrane region" description="Helical" evidence="2">
    <location>
        <begin position="360"/>
        <end position="385"/>
    </location>
</feature>
<proteinExistence type="inferred from homology"/>
<name>A0ABR0V384_REHGL</name>
<evidence type="ECO:0000256" key="1">
    <source>
        <dbReference type="ARBA" id="ARBA00010199"/>
    </source>
</evidence>
<comment type="caution">
    <text evidence="3">The sequence shown here is derived from an EMBL/GenBank/DDBJ whole genome shotgun (WGS) entry which is preliminary data.</text>
</comment>
<comment type="similarity">
    <text evidence="1 2">Belongs to the multi antimicrobial extrusion (MATE) (TC 2.A.66.1) family.</text>
</comment>
<protein>
    <recommendedName>
        <fullName evidence="2">Protein DETOXIFICATION</fullName>
    </recommendedName>
    <alternativeName>
        <fullName evidence="2">Multidrug and toxic compound extrusion protein</fullName>
    </alternativeName>
</protein>
<feature type="transmembrane region" description="Helical" evidence="2">
    <location>
        <begin position="257"/>
        <end position="289"/>
    </location>
</feature>
<gene>
    <name evidence="3" type="ORF">DH2020_037770</name>
</gene>